<dbReference type="Pfam" id="PF08220">
    <property type="entry name" value="HTH_DeoR"/>
    <property type="match status" value="1"/>
</dbReference>
<name>A0A4Z0YDW5_9FIRM</name>
<keyword evidence="3" id="KW-0804">Transcription</keyword>
<feature type="domain" description="HTH deoR-type" evidence="4">
    <location>
        <begin position="2"/>
        <end position="57"/>
    </location>
</feature>
<dbReference type="Proteomes" id="UP000297714">
    <property type="component" value="Unassembled WGS sequence"/>
</dbReference>
<organism evidence="5 6">
    <name type="scientific">Caproiciproducens galactitolivorans</name>
    <dbReference type="NCBI Taxonomy" id="642589"/>
    <lineage>
        <taxon>Bacteria</taxon>
        <taxon>Bacillati</taxon>
        <taxon>Bacillota</taxon>
        <taxon>Clostridia</taxon>
        <taxon>Eubacteriales</taxon>
        <taxon>Acutalibacteraceae</taxon>
        <taxon>Caproiciproducens</taxon>
    </lineage>
</organism>
<evidence type="ECO:0000313" key="6">
    <source>
        <dbReference type="Proteomes" id="UP000297714"/>
    </source>
</evidence>
<accession>A0A4Z0YDW5</accession>
<evidence type="ECO:0000256" key="3">
    <source>
        <dbReference type="ARBA" id="ARBA00023163"/>
    </source>
</evidence>
<dbReference type="PROSITE" id="PS51000">
    <property type="entry name" value="HTH_DEOR_2"/>
    <property type="match status" value="1"/>
</dbReference>
<keyword evidence="2" id="KW-0238">DNA-binding</keyword>
<dbReference type="Pfam" id="PF00455">
    <property type="entry name" value="DeoRC"/>
    <property type="match status" value="1"/>
</dbReference>
<dbReference type="EMBL" id="SRMQ01000001">
    <property type="protein sequence ID" value="TGJ77625.1"/>
    <property type="molecule type" value="Genomic_DNA"/>
</dbReference>
<dbReference type="SUPFAM" id="SSF100950">
    <property type="entry name" value="NagB/RpiA/CoA transferase-like"/>
    <property type="match status" value="1"/>
</dbReference>
<comment type="caution">
    <text evidence="5">The sequence shown here is derived from an EMBL/GenBank/DDBJ whole genome shotgun (WGS) entry which is preliminary data.</text>
</comment>
<evidence type="ECO:0000256" key="1">
    <source>
        <dbReference type="ARBA" id="ARBA00023015"/>
    </source>
</evidence>
<gene>
    <name evidence="5" type="primary">glcR_1</name>
    <name evidence="5" type="ORF">CAGA_00160</name>
</gene>
<keyword evidence="6" id="KW-1185">Reference proteome</keyword>
<dbReference type="InterPro" id="IPR018356">
    <property type="entry name" value="Tscrpt_reg_HTH_DeoR_CS"/>
</dbReference>
<dbReference type="Gene3D" id="1.10.10.10">
    <property type="entry name" value="Winged helix-like DNA-binding domain superfamily/Winged helix DNA-binding domain"/>
    <property type="match status" value="1"/>
</dbReference>
<keyword evidence="1" id="KW-0805">Transcription regulation</keyword>
<dbReference type="InterPro" id="IPR037171">
    <property type="entry name" value="NagB/RpiA_transferase-like"/>
</dbReference>
<dbReference type="InterPro" id="IPR036390">
    <property type="entry name" value="WH_DNA-bd_sf"/>
</dbReference>
<dbReference type="SMART" id="SM01134">
    <property type="entry name" value="DeoRC"/>
    <property type="match status" value="1"/>
</dbReference>
<dbReference type="InterPro" id="IPR014036">
    <property type="entry name" value="DeoR-like_C"/>
</dbReference>
<dbReference type="InterPro" id="IPR050313">
    <property type="entry name" value="Carb_Metab_HTH_regulators"/>
</dbReference>
<reference evidence="5 6" key="1">
    <citation type="submission" date="2019-04" db="EMBL/GenBank/DDBJ databases">
        <authorList>
            <person name="Poehlein A."/>
            <person name="Bengelsdorf F.R."/>
            <person name="Duerre P."/>
            <person name="Daniel R."/>
        </authorList>
    </citation>
    <scope>NUCLEOTIDE SEQUENCE [LARGE SCALE GENOMIC DNA]</scope>
    <source>
        <strain evidence="5 6">BS-1</strain>
    </source>
</reference>
<dbReference type="Gene3D" id="3.40.50.1360">
    <property type="match status" value="1"/>
</dbReference>
<dbReference type="InterPro" id="IPR001034">
    <property type="entry name" value="DeoR_HTH"/>
</dbReference>
<dbReference type="PANTHER" id="PTHR30363">
    <property type="entry name" value="HTH-TYPE TRANSCRIPTIONAL REGULATOR SRLR-RELATED"/>
    <property type="match status" value="1"/>
</dbReference>
<dbReference type="GO" id="GO:0003700">
    <property type="term" value="F:DNA-binding transcription factor activity"/>
    <property type="evidence" value="ECO:0007669"/>
    <property type="project" value="InterPro"/>
</dbReference>
<dbReference type="InterPro" id="IPR036388">
    <property type="entry name" value="WH-like_DNA-bd_sf"/>
</dbReference>
<evidence type="ECO:0000259" key="4">
    <source>
        <dbReference type="PROSITE" id="PS51000"/>
    </source>
</evidence>
<dbReference type="OrthoDB" id="9797223at2"/>
<proteinExistence type="predicted"/>
<dbReference type="PANTHER" id="PTHR30363:SF60">
    <property type="entry name" value="HTH-TYPE TRANSCRIPTIONAL REGULATOR IOLR"/>
    <property type="match status" value="1"/>
</dbReference>
<dbReference type="AlphaFoldDB" id="A0A4Z0YDW5"/>
<dbReference type="PROSITE" id="PS00894">
    <property type="entry name" value="HTH_DEOR_1"/>
    <property type="match status" value="1"/>
</dbReference>
<evidence type="ECO:0000256" key="2">
    <source>
        <dbReference type="ARBA" id="ARBA00023125"/>
    </source>
</evidence>
<dbReference type="SMART" id="SM00420">
    <property type="entry name" value="HTH_DEOR"/>
    <property type="match status" value="1"/>
</dbReference>
<sequence length="252" mass="28050">MRSKRIEEIKEYIYENKTVTLDQICNNFKISKSTIRRDLSEILANGDIKKIYGGVTVLPEKELTPFEERNISNQQVKERIAAAAAELVEDKDIIFIDSGTTTLPIIEHIGTKKEVTILTNNVEIIIHAIPYNNLNIISLSGTLNRKTLSFTGSSAAQVLQNYNISKAFMAATGFSIASGCTNSSPLESDIKRMAVQRSQQVFLLADRSKCGVVSLITYCNLSKINTLITDEYPPEDICDYIEDHGGRILIAK</sequence>
<dbReference type="GO" id="GO:0003677">
    <property type="term" value="F:DNA binding"/>
    <property type="evidence" value="ECO:0007669"/>
    <property type="project" value="UniProtKB-KW"/>
</dbReference>
<protein>
    <submittedName>
        <fullName evidence="5">HTH-type transcriptional repressor GlcR</fullName>
    </submittedName>
</protein>
<evidence type="ECO:0000313" key="5">
    <source>
        <dbReference type="EMBL" id="TGJ77625.1"/>
    </source>
</evidence>
<dbReference type="SUPFAM" id="SSF46785">
    <property type="entry name" value="Winged helix' DNA-binding domain"/>
    <property type="match status" value="1"/>
</dbReference>